<gene>
    <name evidence="1" type="ORF">NK667_08140</name>
</gene>
<proteinExistence type="predicted"/>
<dbReference type="Gene3D" id="2.60.270.50">
    <property type="match status" value="1"/>
</dbReference>
<name>A0ABY5EKQ2_9PSED</name>
<reference evidence="1" key="1">
    <citation type="submission" date="2022-07" db="EMBL/GenBank/DDBJ databases">
        <title>Pseudomonas nunamit sp. nov. an antifungal species isolated from Greenland.</title>
        <authorList>
            <person name="Ntana F."/>
            <person name="Hennessy R.C."/>
            <person name="Zervas A."/>
            <person name="Stougaard P."/>
        </authorList>
    </citation>
    <scope>NUCLEOTIDE SEQUENCE</scope>
    <source>
        <strain evidence="1">In5</strain>
    </source>
</reference>
<evidence type="ECO:0008006" key="3">
    <source>
        <dbReference type="Google" id="ProtNLM"/>
    </source>
</evidence>
<organism evidence="1 2">
    <name type="scientific">Pseudomonas nunensis</name>
    <dbReference type="NCBI Taxonomy" id="2961896"/>
    <lineage>
        <taxon>Bacteria</taxon>
        <taxon>Pseudomonadati</taxon>
        <taxon>Pseudomonadota</taxon>
        <taxon>Gammaproteobacteria</taxon>
        <taxon>Pseudomonadales</taxon>
        <taxon>Pseudomonadaceae</taxon>
        <taxon>Pseudomonas</taxon>
    </lineage>
</organism>
<sequence>MSTFVRSLTLEIHNASDTEIVVSGCLLTGGEWATAPIPGAPIFATQAYGNGASDAQSLLGGQIALMLADGGSVTSAWTWPSRSSVSVSVSTAATNLAVIHQISNTQTNNPTIRLVIANASTIAKIV</sequence>
<protein>
    <recommendedName>
        <fullName evidence="3">Phage tail protein</fullName>
    </recommendedName>
</protein>
<dbReference type="EMBL" id="CP101125">
    <property type="protein sequence ID" value="UTO16308.1"/>
    <property type="molecule type" value="Genomic_DNA"/>
</dbReference>
<evidence type="ECO:0000313" key="2">
    <source>
        <dbReference type="Proteomes" id="UP001059607"/>
    </source>
</evidence>
<dbReference type="RefSeq" id="WP_054614319.1">
    <property type="nucleotide sequence ID" value="NZ_CP101125.1"/>
</dbReference>
<evidence type="ECO:0000313" key="1">
    <source>
        <dbReference type="EMBL" id="UTO16308.1"/>
    </source>
</evidence>
<accession>A0ABY5EKQ2</accession>
<dbReference type="Proteomes" id="UP001059607">
    <property type="component" value="Chromosome"/>
</dbReference>
<keyword evidence="2" id="KW-1185">Reference proteome</keyword>